<dbReference type="GO" id="GO:0016787">
    <property type="term" value="F:hydrolase activity"/>
    <property type="evidence" value="ECO:0007669"/>
    <property type="project" value="UniProtKB-KW"/>
</dbReference>
<reference evidence="1 2" key="1">
    <citation type="journal article" date="2017" name="Int. J. Syst. Evol. Microbiol.">
        <title>Ramlibacter monticola sp. nov., isolated from forest soil.</title>
        <authorList>
            <person name="Chaudhary D.K."/>
            <person name="Kim J."/>
        </authorList>
    </citation>
    <scope>NUCLEOTIDE SEQUENCE [LARGE SCALE GENOMIC DNA]</scope>
    <source>
        <strain evidence="1 2">KACC 19175</strain>
    </source>
</reference>
<comment type="caution">
    <text evidence="1">The sequence shown here is derived from an EMBL/GenBank/DDBJ whole genome shotgun (WGS) entry which is preliminary data.</text>
</comment>
<dbReference type="InterPro" id="IPR052354">
    <property type="entry name" value="Cell_Wall_Dynamics_Protein"/>
</dbReference>
<dbReference type="AlphaFoldDB" id="A0A937CSG3"/>
<dbReference type="SUPFAM" id="SSF53955">
    <property type="entry name" value="Lysozyme-like"/>
    <property type="match status" value="1"/>
</dbReference>
<dbReference type="Proteomes" id="UP000599109">
    <property type="component" value="Unassembled WGS sequence"/>
</dbReference>
<accession>A0A937CSG3</accession>
<dbReference type="InterPro" id="IPR023346">
    <property type="entry name" value="Lysozyme-like_dom_sf"/>
</dbReference>
<dbReference type="PANTHER" id="PTHR34408:SF1">
    <property type="entry name" value="GLYCOSYL HYDROLASE FAMILY 19 DOMAIN-CONTAINING PROTEIN HI_1415"/>
    <property type="match status" value="1"/>
</dbReference>
<dbReference type="EMBL" id="JAEQNE010000001">
    <property type="protein sequence ID" value="MBL0390544.1"/>
    <property type="molecule type" value="Genomic_DNA"/>
</dbReference>
<name>A0A937CSG3_9BURK</name>
<gene>
    <name evidence="1" type="ORF">JJ685_05250</name>
</gene>
<evidence type="ECO:0000313" key="1">
    <source>
        <dbReference type="EMBL" id="MBL0390544.1"/>
    </source>
</evidence>
<dbReference type="Gene3D" id="1.10.530.10">
    <property type="match status" value="1"/>
</dbReference>
<sequence>MILTLQTLASATGAGIVRAQSWLAYLQQALDAFEITTPARAAAFLAQIGHESAGLRFTTEIWNPAQVPAQARYEGRADLGNTQPGDGFKFRGHGLIQVTGRANHAAARDHLRVKCGTRVPDFEQEPHRLAEPEWAALSAADFWARKGLNELADAGNFEQITRRINGGTNGLADRLARFAVAKNVLGA</sequence>
<organism evidence="1 2">
    <name type="scientific">Ramlibacter monticola</name>
    <dbReference type="NCBI Taxonomy" id="1926872"/>
    <lineage>
        <taxon>Bacteria</taxon>
        <taxon>Pseudomonadati</taxon>
        <taxon>Pseudomonadota</taxon>
        <taxon>Betaproteobacteria</taxon>
        <taxon>Burkholderiales</taxon>
        <taxon>Comamonadaceae</taxon>
        <taxon>Ramlibacter</taxon>
    </lineage>
</organism>
<proteinExistence type="predicted"/>
<protein>
    <submittedName>
        <fullName evidence="1">Glycoside hydrolase family 19 protein</fullName>
    </submittedName>
</protein>
<keyword evidence="2" id="KW-1185">Reference proteome</keyword>
<evidence type="ECO:0000313" key="2">
    <source>
        <dbReference type="Proteomes" id="UP000599109"/>
    </source>
</evidence>
<keyword evidence="1" id="KW-0378">Hydrolase</keyword>
<dbReference type="RefSeq" id="WP_201673139.1">
    <property type="nucleotide sequence ID" value="NZ_JAEQNE010000001.1"/>
</dbReference>
<dbReference type="PANTHER" id="PTHR34408">
    <property type="entry name" value="FAMILY PROTEIN, PUTATIVE-RELATED"/>
    <property type="match status" value="1"/>
</dbReference>